<comment type="caution">
    <text evidence="2">The sequence shown here is derived from an EMBL/GenBank/DDBJ whole genome shotgun (WGS) entry which is preliminary data.</text>
</comment>
<dbReference type="Pfam" id="PF00574">
    <property type="entry name" value="CLP_protease"/>
    <property type="match status" value="1"/>
</dbReference>
<dbReference type="EMBL" id="RBID01000014">
    <property type="protein sequence ID" value="RKQ59035.1"/>
    <property type="molecule type" value="Genomic_DNA"/>
</dbReference>
<dbReference type="SUPFAM" id="SSF52096">
    <property type="entry name" value="ClpP/crotonase"/>
    <property type="match status" value="1"/>
</dbReference>
<accession>A0A495BHE1</accession>
<comment type="similarity">
    <text evidence="1">Belongs to the peptidase S14 family.</text>
</comment>
<gene>
    <name evidence="2" type="ORF">C8E02_2012</name>
</gene>
<dbReference type="CDD" id="cd07016">
    <property type="entry name" value="S14_ClpP_1"/>
    <property type="match status" value="1"/>
</dbReference>
<evidence type="ECO:0000313" key="3">
    <source>
        <dbReference type="Proteomes" id="UP000279384"/>
    </source>
</evidence>
<keyword evidence="2" id="KW-0645">Protease</keyword>
<evidence type="ECO:0000256" key="1">
    <source>
        <dbReference type="ARBA" id="ARBA00007039"/>
    </source>
</evidence>
<reference evidence="2 3" key="1">
    <citation type="submission" date="2018-10" db="EMBL/GenBank/DDBJ databases">
        <title>Genomic Encyclopedia of Type Strains, Phase IV (KMG-IV): sequencing the most valuable type-strain genomes for metagenomic binning, comparative biology and taxonomic classification.</title>
        <authorList>
            <person name="Goeker M."/>
        </authorList>
    </citation>
    <scope>NUCLEOTIDE SEQUENCE [LARGE SCALE GENOMIC DNA]</scope>
    <source>
        <strain evidence="2 3">DSM 3303</strain>
    </source>
</reference>
<proteinExistence type="inferred from homology"/>
<keyword evidence="2" id="KW-0378">Hydrolase</keyword>
<organism evidence="2 3">
    <name type="scientific">Vogesella indigofera</name>
    <name type="common">Pseudomonas indigofera</name>
    <dbReference type="NCBI Taxonomy" id="45465"/>
    <lineage>
        <taxon>Bacteria</taxon>
        <taxon>Pseudomonadati</taxon>
        <taxon>Pseudomonadota</taxon>
        <taxon>Betaproteobacteria</taxon>
        <taxon>Neisseriales</taxon>
        <taxon>Chromobacteriaceae</taxon>
        <taxon>Vogesella</taxon>
    </lineage>
</organism>
<dbReference type="InterPro" id="IPR023562">
    <property type="entry name" value="ClpP/TepA"/>
</dbReference>
<dbReference type="PRINTS" id="PR00127">
    <property type="entry name" value="CLPPROTEASEP"/>
</dbReference>
<dbReference type="RefSeq" id="WP_120810612.1">
    <property type="nucleotide sequence ID" value="NZ_RBID01000014.1"/>
</dbReference>
<dbReference type="Proteomes" id="UP000279384">
    <property type="component" value="Unassembled WGS sequence"/>
</dbReference>
<dbReference type="GO" id="GO:0004252">
    <property type="term" value="F:serine-type endopeptidase activity"/>
    <property type="evidence" value="ECO:0007669"/>
    <property type="project" value="InterPro"/>
</dbReference>
<sequence>MHQPHIIPSAALEEDEDDDSKKVPLFRRYETQGVIRQISFYLSGEIGAPIHYTDLLYTMRSTSESDIIFLHLNTQGGNFDTGLQIINNIAASPAHVITILEARAYSMGALIFLAGDELIVHDTCQLMFHNYSSALIGKGNEQQAQVMASGKWFEKVMRHVCMPFLSAEELERIFRGEDIWLDTDDIRRRLHRIQQGLPTTAPRKPRTRKSE</sequence>
<evidence type="ECO:0000313" key="2">
    <source>
        <dbReference type="EMBL" id="RKQ59035.1"/>
    </source>
</evidence>
<name>A0A495BHE1_VOGIN</name>
<protein>
    <submittedName>
        <fullName evidence="2">ClpP protease-like protein</fullName>
    </submittedName>
</protein>
<dbReference type="GO" id="GO:0004176">
    <property type="term" value="F:ATP-dependent peptidase activity"/>
    <property type="evidence" value="ECO:0007669"/>
    <property type="project" value="InterPro"/>
</dbReference>
<dbReference type="Gene3D" id="3.90.226.10">
    <property type="entry name" value="2-enoyl-CoA Hydratase, Chain A, domain 1"/>
    <property type="match status" value="1"/>
</dbReference>
<dbReference type="GO" id="GO:0006508">
    <property type="term" value="P:proteolysis"/>
    <property type="evidence" value="ECO:0007669"/>
    <property type="project" value="UniProtKB-KW"/>
</dbReference>
<dbReference type="InterPro" id="IPR001907">
    <property type="entry name" value="ClpP"/>
</dbReference>
<dbReference type="AlphaFoldDB" id="A0A495BHE1"/>
<dbReference type="InterPro" id="IPR029045">
    <property type="entry name" value="ClpP/crotonase-like_dom_sf"/>
</dbReference>